<proteinExistence type="predicted"/>
<dbReference type="EMBL" id="CP020100">
    <property type="protein sequence ID" value="AQZ94676.1"/>
    <property type="molecule type" value="Genomic_DNA"/>
</dbReference>
<evidence type="ECO:0000313" key="2">
    <source>
        <dbReference type="Proteomes" id="UP000243488"/>
    </source>
</evidence>
<protein>
    <recommendedName>
        <fullName evidence="3">Lipoprotein</fullName>
    </recommendedName>
</protein>
<dbReference type="RefSeq" id="WP_080049529.1">
    <property type="nucleotide sequence ID" value="NZ_CP020100.1"/>
</dbReference>
<name>A0A1V0B410_9GAMM</name>
<dbReference type="AlphaFoldDB" id="A0A1V0B410"/>
<evidence type="ECO:0008006" key="3">
    <source>
        <dbReference type="Google" id="ProtNLM"/>
    </source>
</evidence>
<dbReference type="STRING" id="1931241.BVH74_07900"/>
<sequence length="140" mass="14960">MPGKALLVLLTLTAAALGGCTPRLVTVHDGLEAIFVDAQSQTPIAGVQVYALMPGKPGPQVLGRSNESGQVSIRPRRRLEVVVPLGERMTMLSLWACKSGHERLEVAGRMGWNADYRAVTHRPDAPIPLASIEQGEQGCP</sequence>
<evidence type="ECO:0000313" key="1">
    <source>
        <dbReference type="EMBL" id="AQZ94676.1"/>
    </source>
</evidence>
<gene>
    <name evidence="1" type="ORF">BVH74_07900</name>
</gene>
<accession>A0A1V0B410</accession>
<dbReference type="Proteomes" id="UP000243488">
    <property type="component" value="Chromosome"/>
</dbReference>
<dbReference type="PROSITE" id="PS51257">
    <property type="entry name" value="PROKAR_LIPOPROTEIN"/>
    <property type="match status" value="1"/>
</dbReference>
<reference evidence="1 2" key="1">
    <citation type="submission" date="2017-03" db="EMBL/GenBank/DDBJ databases">
        <title>Complete genome sequence of the novel DNRA strain Pseudomonas sp. S-6-2 isolated from Chinese polluted river sediment. Journal of Biotechnology.</title>
        <authorList>
            <person name="Li J."/>
            <person name="Xiang F."/>
            <person name="Wang L."/>
            <person name="Xi L."/>
            <person name="Liu J."/>
        </authorList>
    </citation>
    <scope>NUCLEOTIDE SEQUENCE [LARGE SCALE GENOMIC DNA]</scope>
    <source>
        <strain evidence="1 2">S-6-2</strain>
    </source>
</reference>
<dbReference type="KEGG" id="ppha:BVH74_07900"/>
<keyword evidence="2" id="KW-1185">Reference proteome</keyword>
<organism evidence="1 2">
    <name type="scientific">Halopseudomonas phragmitis</name>
    <dbReference type="NCBI Taxonomy" id="1931241"/>
    <lineage>
        <taxon>Bacteria</taxon>
        <taxon>Pseudomonadati</taxon>
        <taxon>Pseudomonadota</taxon>
        <taxon>Gammaproteobacteria</taxon>
        <taxon>Pseudomonadales</taxon>
        <taxon>Pseudomonadaceae</taxon>
        <taxon>Halopseudomonas</taxon>
    </lineage>
</organism>